<dbReference type="SUPFAM" id="SSF51338">
    <property type="entry name" value="Composite domain of metallo-dependent hydrolases"/>
    <property type="match status" value="1"/>
</dbReference>
<evidence type="ECO:0000256" key="1">
    <source>
        <dbReference type="ARBA" id="ARBA00022801"/>
    </source>
</evidence>
<name>A0A832M543_9CYAN</name>
<dbReference type="InterPro" id="IPR006680">
    <property type="entry name" value="Amidohydro-rel"/>
</dbReference>
<keyword evidence="1 3" id="KW-0378">Hydrolase</keyword>
<dbReference type="SUPFAM" id="SSF51556">
    <property type="entry name" value="Metallo-dependent hydrolases"/>
    <property type="match status" value="1"/>
</dbReference>
<accession>A0A832M543</accession>
<dbReference type="InterPro" id="IPR011059">
    <property type="entry name" value="Metal-dep_hydrolase_composite"/>
</dbReference>
<dbReference type="InterPro" id="IPR032466">
    <property type="entry name" value="Metal_Hydrolase"/>
</dbReference>
<dbReference type="Gene3D" id="2.30.40.10">
    <property type="entry name" value="Urease, subunit C, domain 1"/>
    <property type="match status" value="1"/>
</dbReference>
<feature type="domain" description="Amidohydrolase-related" evidence="2">
    <location>
        <begin position="2"/>
        <end position="212"/>
    </location>
</feature>
<dbReference type="InterPro" id="IPR050287">
    <property type="entry name" value="MTA/SAH_deaminase"/>
</dbReference>
<organism evidence="3">
    <name type="scientific">Oscillatoriales cyanobacterium SpSt-402</name>
    <dbReference type="NCBI Taxonomy" id="2282168"/>
    <lineage>
        <taxon>Bacteria</taxon>
        <taxon>Bacillati</taxon>
        <taxon>Cyanobacteriota</taxon>
        <taxon>Cyanophyceae</taxon>
        <taxon>Oscillatoriophycideae</taxon>
        <taxon>Oscillatoriales</taxon>
    </lineage>
</organism>
<dbReference type="Gene3D" id="3.20.20.140">
    <property type="entry name" value="Metal-dependent hydrolases"/>
    <property type="match status" value="1"/>
</dbReference>
<dbReference type="EMBL" id="DSRD01000760">
    <property type="protein sequence ID" value="HGW95038.1"/>
    <property type="molecule type" value="Genomic_DNA"/>
</dbReference>
<evidence type="ECO:0000259" key="2">
    <source>
        <dbReference type="Pfam" id="PF01979"/>
    </source>
</evidence>
<dbReference type="GO" id="GO:0016810">
    <property type="term" value="F:hydrolase activity, acting on carbon-nitrogen (but not peptide) bonds"/>
    <property type="evidence" value="ECO:0007669"/>
    <property type="project" value="InterPro"/>
</dbReference>
<reference evidence="3" key="1">
    <citation type="journal article" date="2020" name="mSystems">
        <title>Genome- and Community-Level Interaction Insights into Carbon Utilization and Element Cycling Functions of Hydrothermarchaeota in Hydrothermal Sediment.</title>
        <authorList>
            <person name="Zhou Z."/>
            <person name="Liu Y."/>
            <person name="Xu W."/>
            <person name="Pan J."/>
            <person name="Luo Z.H."/>
            <person name="Li M."/>
        </authorList>
    </citation>
    <scope>NUCLEOTIDE SEQUENCE [LARGE SCALE GENOMIC DNA]</scope>
    <source>
        <strain evidence="3">SpSt-402</strain>
    </source>
</reference>
<dbReference type="Pfam" id="PF01979">
    <property type="entry name" value="Amidohydro_1"/>
    <property type="match status" value="1"/>
</dbReference>
<dbReference type="PANTHER" id="PTHR43794">
    <property type="entry name" value="AMINOHYDROLASE SSNA-RELATED"/>
    <property type="match status" value="1"/>
</dbReference>
<comment type="caution">
    <text evidence="3">The sequence shown here is derived from an EMBL/GenBank/DDBJ whole genome shotgun (WGS) entry which is preliminary data.</text>
</comment>
<protein>
    <submittedName>
        <fullName evidence="3">Amidohydrolase</fullName>
    </submittedName>
</protein>
<sequence length="264" mass="29081">LLQGCIELSDRYNLCRHMHLLETKAQKLLAQEKYGSSAVRHLQQLGFLDHRTTLAHAVWLDDSDLAILAETRATVVHNPLSNLRLGSGIAPILKCIQAGVNIAFGCDGAASNDAQDLLEALKLATILHTITEPDYQQWLTSRQTVRMAALGGAKGVNLADHTGVLEVGKKADLVIYDLTNLSLLPRTDPIQSLILGRPTQVIEAVWVDGKQVVAKNKPLGVDVHTLRQELLSRSENRHPFQFQTIHQVEPLYRSLLSAFSANNP</sequence>
<dbReference type="PANTHER" id="PTHR43794:SF11">
    <property type="entry name" value="AMIDOHYDROLASE-RELATED DOMAIN-CONTAINING PROTEIN"/>
    <property type="match status" value="1"/>
</dbReference>
<dbReference type="AlphaFoldDB" id="A0A832M543"/>
<gene>
    <name evidence="3" type="ORF">ENR47_12260</name>
</gene>
<proteinExistence type="predicted"/>
<evidence type="ECO:0000313" key="3">
    <source>
        <dbReference type="EMBL" id="HGW95038.1"/>
    </source>
</evidence>
<feature type="non-terminal residue" evidence="3">
    <location>
        <position position="1"/>
    </location>
</feature>